<dbReference type="InterPro" id="IPR001806">
    <property type="entry name" value="Small_GTPase"/>
</dbReference>
<evidence type="ECO:0000256" key="1">
    <source>
        <dbReference type="ARBA" id="ARBA00022741"/>
    </source>
</evidence>
<dbReference type="SUPFAM" id="SSF52540">
    <property type="entry name" value="P-loop containing nucleoside triphosphate hydrolases"/>
    <property type="match status" value="1"/>
</dbReference>
<dbReference type="EMBL" id="JAPWDV010000001">
    <property type="protein sequence ID" value="KAJ6223656.1"/>
    <property type="molecule type" value="Genomic_DNA"/>
</dbReference>
<comment type="caution">
    <text evidence="3">The sequence shown here is derived from an EMBL/GenBank/DDBJ whole genome shotgun (WGS) entry which is preliminary data.</text>
</comment>
<dbReference type="InterPro" id="IPR003578">
    <property type="entry name" value="Small_GTPase_Rho"/>
</dbReference>
<dbReference type="PRINTS" id="PR00449">
    <property type="entry name" value="RASTRNSFRMNG"/>
</dbReference>
<dbReference type="SMART" id="SM00175">
    <property type="entry name" value="RAB"/>
    <property type="match status" value="1"/>
</dbReference>
<dbReference type="GO" id="GO:0001667">
    <property type="term" value="P:ameboidal-type cell migration"/>
    <property type="evidence" value="ECO:0007669"/>
    <property type="project" value="UniProtKB-ARBA"/>
</dbReference>
<dbReference type="GO" id="GO:0003924">
    <property type="term" value="F:GTPase activity"/>
    <property type="evidence" value="ECO:0007669"/>
    <property type="project" value="InterPro"/>
</dbReference>
<gene>
    <name evidence="3" type="ORF">RDWZM_002201</name>
</gene>
<dbReference type="PROSITE" id="PS51420">
    <property type="entry name" value="RHO"/>
    <property type="match status" value="1"/>
</dbReference>
<dbReference type="GO" id="GO:0035099">
    <property type="term" value="P:hemocyte migration"/>
    <property type="evidence" value="ECO:0007669"/>
    <property type="project" value="UniProtKB-ARBA"/>
</dbReference>
<dbReference type="GO" id="GO:0022412">
    <property type="term" value="P:cellular process involved in reproduction in multicellular organism"/>
    <property type="evidence" value="ECO:0007669"/>
    <property type="project" value="UniProtKB-ARBA"/>
</dbReference>
<name>A0A9Q0RRD9_BLOTA</name>
<evidence type="ECO:0000256" key="2">
    <source>
        <dbReference type="ARBA" id="ARBA00023134"/>
    </source>
</evidence>
<dbReference type="PROSITE" id="PS51419">
    <property type="entry name" value="RAB"/>
    <property type="match status" value="1"/>
</dbReference>
<keyword evidence="4" id="KW-1185">Reference proteome</keyword>
<dbReference type="CDD" id="cd00157">
    <property type="entry name" value="Rho"/>
    <property type="match status" value="1"/>
</dbReference>
<sequence>MDVNKEIRRATRAVKCVVVGDGTVGKTCLLISFTTDSFPGEYVPTVFDNYSSVLTCDGETVLCSLWDTAGQEDYDRLRPLSYPQTDVFLVCFSVVSPPSLENVLVKWAPEIRHHCNDVPIILVGTKIDLREDRDTLSQLAQMGQSPVKREQGMKMAAKIKAVKYLECSALTQRGLKNVFEESVRCVLCPQKPNLKQANNNKCLIM</sequence>
<protein>
    <submittedName>
        <fullName evidence="3">Uncharacterized protein</fullName>
    </submittedName>
</protein>
<dbReference type="PROSITE" id="PS51421">
    <property type="entry name" value="RAS"/>
    <property type="match status" value="1"/>
</dbReference>
<keyword evidence="1" id="KW-0547">Nucleotide-binding</keyword>
<dbReference type="PANTHER" id="PTHR24072">
    <property type="entry name" value="RHO FAMILY GTPASE"/>
    <property type="match status" value="1"/>
</dbReference>
<dbReference type="AlphaFoldDB" id="A0A9Q0RRD9"/>
<dbReference type="OMA" id="DNVASKW"/>
<dbReference type="InterPro" id="IPR005225">
    <property type="entry name" value="Small_GTP-bd"/>
</dbReference>
<dbReference type="SMART" id="SM00174">
    <property type="entry name" value="RHO"/>
    <property type="match status" value="1"/>
</dbReference>
<evidence type="ECO:0000313" key="3">
    <source>
        <dbReference type="EMBL" id="KAJ6223656.1"/>
    </source>
</evidence>
<dbReference type="GO" id="GO:0035006">
    <property type="term" value="P:melanization defense response"/>
    <property type="evidence" value="ECO:0007669"/>
    <property type="project" value="UniProtKB-ARBA"/>
</dbReference>
<accession>A0A9Q0RRD9</accession>
<dbReference type="InterPro" id="IPR027417">
    <property type="entry name" value="P-loop_NTPase"/>
</dbReference>
<dbReference type="NCBIfam" id="TIGR00231">
    <property type="entry name" value="small_GTP"/>
    <property type="match status" value="1"/>
</dbReference>
<dbReference type="Pfam" id="PF00071">
    <property type="entry name" value="Ras"/>
    <property type="match status" value="1"/>
</dbReference>
<dbReference type="GO" id="GO:0003006">
    <property type="term" value="P:developmental process involved in reproduction"/>
    <property type="evidence" value="ECO:0007669"/>
    <property type="project" value="UniProtKB-ARBA"/>
</dbReference>
<dbReference type="GO" id="GO:0007264">
    <property type="term" value="P:small GTPase-mediated signal transduction"/>
    <property type="evidence" value="ECO:0007669"/>
    <property type="project" value="InterPro"/>
</dbReference>
<dbReference type="Proteomes" id="UP001142055">
    <property type="component" value="Chromosome 1"/>
</dbReference>
<keyword evidence="2" id="KW-0342">GTP-binding</keyword>
<evidence type="ECO:0000313" key="4">
    <source>
        <dbReference type="Proteomes" id="UP001142055"/>
    </source>
</evidence>
<reference evidence="3" key="1">
    <citation type="submission" date="2022-12" db="EMBL/GenBank/DDBJ databases">
        <title>Genome assemblies of Blomia tropicalis.</title>
        <authorList>
            <person name="Cui Y."/>
        </authorList>
    </citation>
    <scope>NUCLEOTIDE SEQUENCE</scope>
    <source>
        <tissue evidence="3">Adult mites</tissue>
    </source>
</reference>
<dbReference type="SMART" id="SM00173">
    <property type="entry name" value="RAS"/>
    <property type="match status" value="1"/>
</dbReference>
<organism evidence="3 4">
    <name type="scientific">Blomia tropicalis</name>
    <name type="common">Mite</name>
    <dbReference type="NCBI Taxonomy" id="40697"/>
    <lineage>
        <taxon>Eukaryota</taxon>
        <taxon>Metazoa</taxon>
        <taxon>Ecdysozoa</taxon>
        <taxon>Arthropoda</taxon>
        <taxon>Chelicerata</taxon>
        <taxon>Arachnida</taxon>
        <taxon>Acari</taxon>
        <taxon>Acariformes</taxon>
        <taxon>Sarcoptiformes</taxon>
        <taxon>Astigmata</taxon>
        <taxon>Glycyphagoidea</taxon>
        <taxon>Echimyopodidae</taxon>
        <taxon>Blomia</taxon>
    </lineage>
</organism>
<dbReference type="FunFam" id="3.40.50.300:FF:000118">
    <property type="entry name" value="Rho-related GTP-binding protein RhoG"/>
    <property type="match status" value="1"/>
</dbReference>
<dbReference type="OrthoDB" id="8830751at2759"/>
<dbReference type="GO" id="GO:0005525">
    <property type="term" value="F:GTP binding"/>
    <property type="evidence" value="ECO:0007669"/>
    <property type="project" value="UniProtKB-KW"/>
</dbReference>
<dbReference type="Gene3D" id="3.40.50.300">
    <property type="entry name" value="P-loop containing nucleotide triphosphate hydrolases"/>
    <property type="match status" value="1"/>
</dbReference>
<proteinExistence type="predicted"/>